<dbReference type="InterPro" id="IPR001806">
    <property type="entry name" value="Small_GTPase"/>
</dbReference>
<evidence type="ECO:0000256" key="1">
    <source>
        <dbReference type="ARBA" id="ARBA00022741"/>
    </source>
</evidence>
<feature type="transmembrane region" description="Helical" evidence="3">
    <location>
        <begin position="34"/>
        <end position="51"/>
    </location>
</feature>
<dbReference type="Pfam" id="PF00071">
    <property type="entry name" value="Ras"/>
    <property type="match status" value="1"/>
</dbReference>
<dbReference type="SUPFAM" id="SSF52540">
    <property type="entry name" value="P-loop containing nucleoside triphosphate hydrolases"/>
    <property type="match status" value="1"/>
</dbReference>
<dbReference type="PROSITE" id="PS51419">
    <property type="entry name" value="RAB"/>
    <property type="match status" value="1"/>
</dbReference>
<sequence>MKTQNHQWTGDYISTIGVDFEIKTMEIDDQTIRLQIWDTAGILLYLIFFKIKSFSIKLKQQKETKIIKTGQERFQNITTSYYSLFQIC</sequence>
<keyword evidence="2" id="KW-0342">GTP-binding</keyword>
<dbReference type="GO" id="GO:0003924">
    <property type="term" value="F:GTPase activity"/>
    <property type="evidence" value="ECO:0007669"/>
    <property type="project" value="InterPro"/>
</dbReference>
<keyword evidence="3" id="KW-0812">Transmembrane</keyword>
<gene>
    <name evidence="4" type="ORF">RFI_13685</name>
</gene>
<dbReference type="PRINTS" id="PR00449">
    <property type="entry name" value="RASTRNSFRMNG"/>
</dbReference>
<evidence type="ECO:0000256" key="2">
    <source>
        <dbReference type="ARBA" id="ARBA00023134"/>
    </source>
</evidence>
<keyword evidence="5" id="KW-1185">Reference proteome</keyword>
<organism evidence="4 5">
    <name type="scientific">Reticulomyxa filosa</name>
    <dbReference type="NCBI Taxonomy" id="46433"/>
    <lineage>
        <taxon>Eukaryota</taxon>
        <taxon>Sar</taxon>
        <taxon>Rhizaria</taxon>
        <taxon>Retaria</taxon>
        <taxon>Foraminifera</taxon>
        <taxon>Monothalamids</taxon>
        <taxon>Reticulomyxidae</taxon>
        <taxon>Reticulomyxa</taxon>
    </lineage>
</organism>
<keyword evidence="1" id="KW-0547">Nucleotide-binding</keyword>
<evidence type="ECO:0000256" key="3">
    <source>
        <dbReference type="SAM" id="Phobius"/>
    </source>
</evidence>
<dbReference type="InterPro" id="IPR050227">
    <property type="entry name" value="Rab"/>
</dbReference>
<dbReference type="AlphaFoldDB" id="X6NC69"/>
<protein>
    <submittedName>
        <fullName evidence="4">Uncharacterized protein</fullName>
    </submittedName>
</protein>
<dbReference type="InterPro" id="IPR027417">
    <property type="entry name" value="P-loop_NTPase"/>
</dbReference>
<dbReference type="EMBL" id="ASPP01009895">
    <property type="protein sequence ID" value="ETO23493.1"/>
    <property type="molecule type" value="Genomic_DNA"/>
</dbReference>
<comment type="caution">
    <text evidence="4">The sequence shown here is derived from an EMBL/GenBank/DDBJ whole genome shotgun (WGS) entry which is preliminary data.</text>
</comment>
<dbReference type="OrthoDB" id="1436450at2759"/>
<dbReference type="Gene3D" id="3.40.50.300">
    <property type="entry name" value="P-loop containing nucleotide triphosphate hydrolases"/>
    <property type="match status" value="1"/>
</dbReference>
<proteinExistence type="predicted"/>
<keyword evidence="3" id="KW-0472">Membrane</keyword>
<reference evidence="4 5" key="1">
    <citation type="journal article" date="2013" name="Curr. Biol.">
        <title>The Genome of the Foraminiferan Reticulomyxa filosa.</title>
        <authorList>
            <person name="Glockner G."/>
            <person name="Hulsmann N."/>
            <person name="Schleicher M."/>
            <person name="Noegel A.A."/>
            <person name="Eichinger L."/>
            <person name="Gallinger C."/>
            <person name="Pawlowski J."/>
            <person name="Sierra R."/>
            <person name="Euteneuer U."/>
            <person name="Pillet L."/>
            <person name="Moustafa A."/>
            <person name="Platzer M."/>
            <person name="Groth M."/>
            <person name="Szafranski K."/>
            <person name="Schliwa M."/>
        </authorList>
    </citation>
    <scope>NUCLEOTIDE SEQUENCE [LARGE SCALE GENOMIC DNA]</scope>
</reference>
<evidence type="ECO:0000313" key="5">
    <source>
        <dbReference type="Proteomes" id="UP000023152"/>
    </source>
</evidence>
<dbReference type="PANTHER" id="PTHR47977">
    <property type="entry name" value="RAS-RELATED PROTEIN RAB"/>
    <property type="match status" value="1"/>
</dbReference>
<name>X6NC69_RETFI</name>
<evidence type="ECO:0000313" key="4">
    <source>
        <dbReference type="EMBL" id="ETO23493.1"/>
    </source>
</evidence>
<dbReference type="GO" id="GO:0005525">
    <property type="term" value="F:GTP binding"/>
    <property type="evidence" value="ECO:0007669"/>
    <property type="project" value="UniProtKB-KW"/>
</dbReference>
<accession>X6NC69</accession>
<keyword evidence="3" id="KW-1133">Transmembrane helix</keyword>
<dbReference type="Proteomes" id="UP000023152">
    <property type="component" value="Unassembled WGS sequence"/>
</dbReference>